<evidence type="ECO:0000313" key="15">
    <source>
        <dbReference type="EMBL" id="MDK7187815.1"/>
    </source>
</evidence>
<dbReference type="InterPro" id="IPR014017">
    <property type="entry name" value="DNA_helicase_UvrD-like_C"/>
</dbReference>
<feature type="compositionally biased region" description="Basic residues" evidence="12">
    <location>
        <begin position="682"/>
        <end position="700"/>
    </location>
</feature>
<dbReference type="EC" id="5.6.2.4" evidence="11"/>
<dbReference type="PANTHER" id="PTHR11070">
    <property type="entry name" value="UVRD / RECB / PCRA DNA HELICASE FAMILY MEMBER"/>
    <property type="match status" value="1"/>
</dbReference>
<proteinExistence type="inferred from homology"/>
<feature type="region of interest" description="Disordered" evidence="12">
    <location>
        <begin position="666"/>
        <end position="705"/>
    </location>
</feature>
<dbReference type="Pfam" id="PF13361">
    <property type="entry name" value="UvrD_C"/>
    <property type="match status" value="1"/>
</dbReference>
<dbReference type="FunFam" id="1.10.486.10:FF:000003">
    <property type="entry name" value="ATP-dependent DNA helicase"/>
    <property type="match status" value="1"/>
</dbReference>
<dbReference type="Pfam" id="PF00580">
    <property type="entry name" value="UvrD-helicase"/>
    <property type="match status" value="1"/>
</dbReference>
<dbReference type="InterPro" id="IPR000212">
    <property type="entry name" value="DNA_helicase_UvrD/REP"/>
</dbReference>
<dbReference type="Gene3D" id="1.10.486.10">
    <property type="entry name" value="PCRA, domain 4"/>
    <property type="match status" value="1"/>
</dbReference>
<dbReference type="GO" id="GO:0003677">
    <property type="term" value="F:DNA binding"/>
    <property type="evidence" value="ECO:0007669"/>
    <property type="project" value="UniProtKB-KW"/>
</dbReference>
<dbReference type="GO" id="GO:0033202">
    <property type="term" value="C:DNA helicase complex"/>
    <property type="evidence" value="ECO:0007669"/>
    <property type="project" value="TreeGrafter"/>
</dbReference>
<keyword evidence="7" id="KW-0413">Isomerase</keyword>
<feature type="binding site" evidence="10">
    <location>
        <begin position="29"/>
        <end position="36"/>
    </location>
    <ligand>
        <name>ATP</name>
        <dbReference type="ChEBI" id="CHEBI:30616"/>
    </ligand>
</feature>
<evidence type="ECO:0000259" key="14">
    <source>
        <dbReference type="PROSITE" id="PS51217"/>
    </source>
</evidence>
<dbReference type="CDD" id="cd17932">
    <property type="entry name" value="DEXQc_UvrD"/>
    <property type="match status" value="1"/>
</dbReference>
<dbReference type="InterPro" id="IPR014016">
    <property type="entry name" value="UvrD-like_ATP-bd"/>
</dbReference>
<evidence type="ECO:0000256" key="3">
    <source>
        <dbReference type="ARBA" id="ARBA00022801"/>
    </source>
</evidence>
<dbReference type="GO" id="GO:0016787">
    <property type="term" value="F:hydrolase activity"/>
    <property type="evidence" value="ECO:0007669"/>
    <property type="project" value="UniProtKB-UniRule"/>
</dbReference>
<evidence type="ECO:0000256" key="11">
    <source>
        <dbReference type="RuleBase" id="RU364053"/>
    </source>
</evidence>
<comment type="similarity">
    <text evidence="1 11">Belongs to the helicase family. UvrD subfamily.</text>
</comment>
<evidence type="ECO:0000259" key="13">
    <source>
        <dbReference type="PROSITE" id="PS51198"/>
    </source>
</evidence>
<evidence type="ECO:0000256" key="7">
    <source>
        <dbReference type="ARBA" id="ARBA00023235"/>
    </source>
</evidence>
<dbReference type="EMBL" id="JASOOE010000015">
    <property type="protein sequence ID" value="MDK7187815.1"/>
    <property type="molecule type" value="Genomic_DNA"/>
</dbReference>
<evidence type="ECO:0000313" key="16">
    <source>
        <dbReference type="Proteomes" id="UP001229251"/>
    </source>
</evidence>
<evidence type="ECO:0000256" key="5">
    <source>
        <dbReference type="ARBA" id="ARBA00022840"/>
    </source>
</evidence>
<dbReference type="SUPFAM" id="SSF52540">
    <property type="entry name" value="P-loop containing nucleoside triphosphate hydrolases"/>
    <property type="match status" value="1"/>
</dbReference>
<dbReference type="PROSITE" id="PS51198">
    <property type="entry name" value="UVRD_HELICASE_ATP_BIND"/>
    <property type="match status" value="1"/>
</dbReference>
<evidence type="ECO:0000256" key="8">
    <source>
        <dbReference type="ARBA" id="ARBA00034617"/>
    </source>
</evidence>
<dbReference type="NCBIfam" id="TIGR01073">
    <property type="entry name" value="pcrA"/>
    <property type="match status" value="1"/>
</dbReference>
<feature type="domain" description="UvrD-like helicase ATP-binding" evidence="13">
    <location>
        <begin position="8"/>
        <end position="287"/>
    </location>
</feature>
<keyword evidence="5 10" id="KW-0067">ATP-binding</keyword>
<feature type="domain" description="UvrD-like helicase C-terminal" evidence="14">
    <location>
        <begin position="288"/>
        <end position="581"/>
    </location>
</feature>
<dbReference type="AlphaFoldDB" id="A0AAJ1Q778"/>
<dbReference type="Pfam" id="PF21196">
    <property type="entry name" value="PcrA_UvrD_tudor"/>
    <property type="match status" value="1"/>
</dbReference>
<dbReference type="GO" id="GO:0043138">
    <property type="term" value="F:3'-5' DNA helicase activity"/>
    <property type="evidence" value="ECO:0007669"/>
    <property type="project" value="UniProtKB-EC"/>
</dbReference>
<dbReference type="Gene3D" id="3.40.50.300">
    <property type="entry name" value="P-loop containing nucleotide triphosphate hydrolases"/>
    <property type="match status" value="2"/>
</dbReference>
<gene>
    <name evidence="15" type="primary">pcrA</name>
    <name evidence="15" type="ORF">QP433_07465</name>
</gene>
<dbReference type="RefSeq" id="WP_285066247.1">
    <property type="nucleotide sequence ID" value="NZ_JASOOE010000015.1"/>
</dbReference>
<evidence type="ECO:0000256" key="4">
    <source>
        <dbReference type="ARBA" id="ARBA00022806"/>
    </source>
</evidence>
<evidence type="ECO:0000256" key="9">
    <source>
        <dbReference type="ARBA" id="ARBA00048988"/>
    </source>
</evidence>
<evidence type="ECO:0000256" key="10">
    <source>
        <dbReference type="PROSITE-ProRule" id="PRU00560"/>
    </source>
</evidence>
<dbReference type="GO" id="GO:0006260">
    <property type="term" value="P:DNA replication"/>
    <property type="evidence" value="ECO:0007669"/>
    <property type="project" value="InterPro"/>
</dbReference>
<sequence>MTLKEALQGLNDKQREAVLTTQGPVLIAAGAGSGKTRVLTHRIAYLIEELGVKPWHILAITFTNKAANEMKERLHQLVGEASSSIWVSTFHALCVRILRQQAHLLGYTNNFSIVDQSEQKTLMKRVLKELNLSSQFFPEKEMLYLIDQSKNQGLTPEQVKADAKYPQAIKQAEIYHCYQKNLKAANAMDFNDLILNTVQLFEEQAYVRQFYQNKFDYIHVDEYQDTNQTQYQLVQLLVNEAQNICVVGDADQSIYGWRGADMTNILNFEQDFPQAKSILLEQNYRSTPTILKAANSVIKNNVNRKAKELWSNKEAGDKIVYYEADSDLDEAGFVIQEILTEKDLHQRQNSDFAVLYRTQAQSRSLEDQFLKANIPYQVVGGVRFYARKEIQDVLAYLRLVDNPKDDLSFNRIINEPKRGIGASSVSKLQDFAASLNLSNFQAAQQVNASNLSASVKKKFQDFSVMIDRLHEQAKYLSMTELLEEVLEVTGYRQALLDQNDLESQARLENIDELKSVTQEFDQSDLKDLGETDPDLVQAGSEEDLSGLTLFLGQVSLSTDQESQRDSDESVVTLMTLHAAKGLEFPVVFVVGMEEGIFPSYRAFENLDEMEEERRLAYVGMTRAEEKLYLSACRRRMLYGRLQQNKLSRFVDEVDADLVESKTRNFVSSRTHHSANDGQNASKRVKLSARRPVAKTQKRSRPAQNPIIDWQVGDKVDHRVWGVGTVIQVSPSKSDTTLHIAFPDQGIKQLLASLAPIEKHQDEGEK</sequence>
<comment type="catalytic activity">
    <reaction evidence="9 11">
        <text>ATP + H2O = ADP + phosphate + H(+)</text>
        <dbReference type="Rhea" id="RHEA:13065"/>
        <dbReference type="ChEBI" id="CHEBI:15377"/>
        <dbReference type="ChEBI" id="CHEBI:15378"/>
        <dbReference type="ChEBI" id="CHEBI:30616"/>
        <dbReference type="ChEBI" id="CHEBI:43474"/>
        <dbReference type="ChEBI" id="CHEBI:456216"/>
        <dbReference type="EC" id="5.6.2.4"/>
    </reaction>
</comment>
<dbReference type="GO" id="GO:0000725">
    <property type="term" value="P:recombinational repair"/>
    <property type="evidence" value="ECO:0007669"/>
    <property type="project" value="TreeGrafter"/>
</dbReference>
<organism evidence="15 16">
    <name type="scientific">Facklamia hominis</name>
    <dbReference type="NCBI Taxonomy" id="178214"/>
    <lineage>
        <taxon>Bacteria</taxon>
        <taxon>Bacillati</taxon>
        <taxon>Bacillota</taxon>
        <taxon>Bacilli</taxon>
        <taxon>Lactobacillales</taxon>
        <taxon>Aerococcaceae</taxon>
        <taxon>Facklamia</taxon>
    </lineage>
</organism>
<dbReference type="PANTHER" id="PTHR11070:SF2">
    <property type="entry name" value="ATP-DEPENDENT DNA HELICASE SRS2"/>
    <property type="match status" value="1"/>
</dbReference>
<protein>
    <recommendedName>
        <fullName evidence="11">ATP-dependent DNA helicase</fullName>
        <ecNumber evidence="11">5.6.2.4</ecNumber>
    </recommendedName>
</protein>
<keyword evidence="3 10" id="KW-0378">Hydrolase</keyword>
<keyword evidence="2 10" id="KW-0547">Nucleotide-binding</keyword>
<dbReference type="Gene3D" id="1.10.10.160">
    <property type="match status" value="1"/>
</dbReference>
<evidence type="ECO:0000256" key="1">
    <source>
        <dbReference type="ARBA" id="ARBA00009922"/>
    </source>
</evidence>
<evidence type="ECO:0000256" key="12">
    <source>
        <dbReference type="SAM" id="MobiDB-lite"/>
    </source>
</evidence>
<comment type="caution">
    <text evidence="15">The sequence shown here is derived from an EMBL/GenBank/DDBJ whole genome shotgun (WGS) entry which is preliminary data.</text>
</comment>
<comment type="catalytic activity">
    <reaction evidence="8">
        <text>Couples ATP hydrolysis with the unwinding of duplex DNA by translocating in the 3'-5' direction.</text>
        <dbReference type="EC" id="5.6.2.4"/>
    </reaction>
</comment>
<accession>A0AAJ1Q778</accession>
<name>A0AAJ1Q778_9LACT</name>
<keyword evidence="6 11" id="KW-0238">DNA-binding</keyword>
<dbReference type="PROSITE" id="PS51217">
    <property type="entry name" value="UVRD_HELICASE_CTER"/>
    <property type="match status" value="1"/>
</dbReference>
<dbReference type="InterPro" id="IPR013986">
    <property type="entry name" value="DExx_box_DNA_helicase_dom_sf"/>
</dbReference>
<evidence type="ECO:0000256" key="2">
    <source>
        <dbReference type="ARBA" id="ARBA00022741"/>
    </source>
</evidence>
<reference evidence="15" key="1">
    <citation type="submission" date="2023-05" db="EMBL/GenBank/DDBJ databases">
        <title>Cataloging the Phylogenetic Diversity of Human Bladder Bacteria.</title>
        <authorList>
            <person name="Du J."/>
        </authorList>
    </citation>
    <scope>NUCLEOTIDE SEQUENCE</scope>
    <source>
        <strain evidence="15">UMB1231</strain>
    </source>
</reference>
<keyword evidence="4 10" id="KW-0347">Helicase</keyword>
<dbReference type="GO" id="GO:0005524">
    <property type="term" value="F:ATP binding"/>
    <property type="evidence" value="ECO:0007669"/>
    <property type="project" value="UniProtKB-UniRule"/>
</dbReference>
<evidence type="ECO:0000256" key="6">
    <source>
        <dbReference type="ARBA" id="ARBA00023125"/>
    </source>
</evidence>
<dbReference type="CDD" id="cd18807">
    <property type="entry name" value="SF1_C_UvrD"/>
    <property type="match status" value="1"/>
</dbReference>
<dbReference type="GO" id="GO:0005829">
    <property type="term" value="C:cytosol"/>
    <property type="evidence" value="ECO:0007669"/>
    <property type="project" value="TreeGrafter"/>
</dbReference>
<dbReference type="InterPro" id="IPR027417">
    <property type="entry name" value="P-loop_NTPase"/>
</dbReference>
<dbReference type="InterPro" id="IPR005751">
    <property type="entry name" value="ATP-dep_DNA_helicase_PcrA"/>
</dbReference>
<dbReference type="Proteomes" id="UP001229251">
    <property type="component" value="Unassembled WGS sequence"/>
</dbReference>